<evidence type="ECO:0000256" key="2">
    <source>
        <dbReference type="ARBA" id="ARBA00023002"/>
    </source>
</evidence>
<dbReference type="Proteomes" id="UP000249886">
    <property type="component" value="Unassembled WGS sequence"/>
</dbReference>
<dbReference type="RefSeq" id="WP_005525350.1">
    <property type="nucleotide sequence ID" value="NZ_CP050134.2"/>
</dbReference>
<accession>A0A6H9XWH4</accession>
<sequence>MKAIVVHQPGPPEVLCYEEIPTPAVRPGWSLVKVQAVGVNRSEIFTRQGLSPTVTFPRILGIECVGVVADSTTPTLVPGQKVAALMGGMGREFDGGYAEYVLLPNDRIWPIHTSFTWEELGAVPETFVTALGSMKQLQLRADSRLLVRAATSGVGVATIQLVRALYPNAVIAGTTRNESKFDTLKALGCDGVILEEAHNVIHSDEKFDCVLDLIGPSAIRHSFAVLKRGGIVCNTGLLGGQWTLENFDPIIDTCGGYLTGYHSGDATADLLQEAITIIEDHAIDVTPHKVLPLKEAAQAHTLMESGAGYGKYVLLPEH</sequence>
<dbReference type="InterPro" id="IPR036291">
    <property type="entry name" value="NAD(P)-bd_dom_sf"/>
</dbReference>
<organism evidence="4 5">
    <name type="scientific">Corynebacterium matruchotii</name>
    <dbReference type="NCBI Taxonomy" id="43768"/>
    <lineage>
        <taxon>Bacteria</taxon>
        <taxon>Bacillati</taxon>
        <taxon>Actinomycetota</taxon>
        <taxon>Actinomycetes</taxon>
        <taxon>Mycobacteriales</taxon>
        <taxon>Corynebacteriaceae</taxon>
        <taxon>Corynebacterium</taxon>
    </lineage>
</organism>
<feature type="domain" description="Enoyl reductase (ER)" evidence="3">
    <location>
        <begin position="10"/>
        <end position="314"/>
    </location>
</feature>
<dbReference type="AlphaFoldDB" id="A0A6H9XWH4"/>
<dbReference type="GO" id="GO:0003960">
    <property type="term" value="F:quinone reductase (NADPH) activity"/>
    <property type="evidence" value="ECO:0007669"/>
    <property type="project" value="UniProtKB-EC"/>
</dbReference>
<reference evidence="4 5" key="1">
    <citation type="submission" date="2018-06" db="EMBL/GenBank/DDBJ databases">
        <authorList>
            <consortium name="Pathogen Informatics"/>
            <person name="Doyle S."/>
        </authorList>
    </citation>
    <scope>NUCLEOTIDE SEQUENCE [LARGE SCALE GENOMIC DNA]</scope>
    <source>
        <strain evidence="4 5">NCTC10254</strain>
    </source>
</reference>
<dbReference type="InterPro" id="IPR013154">
    <property type="entry name" value="ADH-like_N"/>
</dbReference>
<dbReference type="SUPFAM" id="SSF51735">
    <property type="entry name" value="NAD(P)-binding Rossmann-fold domains"/>
    <property type="match status" value="1"/>
</dbReference>
<protein>
    <submittedName>
        <fullName evidence="4">Quinone oxidoreductase</fullName>
        <ecNumber evidence="4">1.6.5.5</ecNumber>
    </submittedName>
</protein>
<dbReference type="InterPro" id="IPR011032">
    <property type="entry name" value="GroES-like_sf"/>
</dbReference>
<evidence type="ECO:0000259" key="3">
    <source>
        <dbReference type="SMART" id="SM00829"/>
    </source>
</evidence>
<comment type="caution">
    <text evidence="4">The sequence shown here is derived from an EMBL/GenBank/DDBJ whole genome shotgun (WGS) entry which is preliminary data.</text>
</comment>
<dbReference type="PANTHER" id="PTHR48106:SF18">
    <property type="entry name" value="QUINONE OXIDOREDUCTASE PIG3"/>
    <property type="match status" value="1"/>
</dbReference>
<dbReference type="Pfam" id="PF08240">
    <property type="entry name" value="ADH_N"/>
    <property type="match status" value="1"/>
</dbReference>
<dbReference type="InterPro" id="IPR020843">
    <property type="entry name" value="ER"/>
</dbReference>
<dbReference type="EC" id="1.6.5.5" evidence="4"/>
<keyword evidence="1" id="KW-0521">NADP</keyword>
<dbReference type="PANTHER" id="PTHR48106">
    <property type="entry name" value="QUINONE OXIDOREDUCTASE PIG3-RELATED"/>
    <property type="match status" value="1"/>
</dbReference>
<dbReference type="SUPFAM" id="SSF50129">
    <property type="entry name" value="GroES-like"/>
    <property type="match status" value="1"/>
</dbReference>
<evidence type="ECO:0000313" key="5">
    <source>
        <dbReference type="Proteomes" id="UP000249886"/>
    </source>
</evidence>
<dbReference type="Pfam" id="PF13602">
    <property type="entry name" value="ADH_zinc_N_2"/>
    <property type="match status" value="1"/>
</dbReference>
<proteinExistence type="predicted"/>
<dbReference type="GeneID" id="84573522"/>
<dbReference type="SMART" id="SM00829">
    <property type="entry name" value="PKS_ER"/>
    <property type="match status" value="1"/>
</dbReference>
<dbReference type="Gene3D" id="3.40.50.720">
    <property type="entry name" value="NAD(P)-binding Rossmann-like Domain"/>
    <property type="match status" value="1"/>
</dbReference>
<name>A0A6H9XWH4_9CORY</name>
<dbReference type="Gene3D" id="3.90.180.10">
    <property type="entry name" value="Medium-chain alcohol dehydrogenases, catalytic domain"/>
    <property type="match status" value="1"/>
</dbReference>
<gene>
    <name evidence="4" type="primary">qorA_2</name>
    <name evidence="4" type="ORF">NCTC10254_01630</name>
</gene>
<evidence type="ECO:0000313" key="4">
    <source>
        <dbReference type="EMBL" id="SPW28683.1"/>
    </source>
</evidence>
<keyword evidence="2 4" id="KW-0560">Oxidoreductase</keyword>
<dbReference type="GO" id="GO:0070402">
    <property type="term" value="F:NADPH binding"/>
    <property type="evidence" value="ECO:0007669"/>
    <property type="project" value="TreeGrafter"/>
</dbReference>
<dbReference type="EMBL" id="UARK01000011">
    <property type="protein sequence ID" value="SPW28683.1"/>
    <property type="molecule type" value="Genomic_DNA"/>
</dbReference>
<evidence type="ECO:0000256" key="1">
    <source>
        <dbReference type="ARBA" id="ARBA00022857"/>
    </source>
</evidence>